<organism evidence="3 4">
    <name type="scientific">Gloeobacter morelensis MG652769</name>
    <dbReference type="NCBI Taxonomy" id="2781736"/>
    <lineage>
        <taxon>Bacteria</taxon>
        <taxon>Bacillati</taxon>
        <taxon>Cyanobacteriota</taxon>
        <taxon>Cyanophyceae</taxon>
        <taxon>Gloeobacterales</taxon>
        <taxon>Gloeobacteraceae</taxon>
        <taxon>Gloeobacter</taxon>
        <taxon>Gloeobacter morelensis</taxon>
    </lineage>
</organism>
<dbReference type="InterPro" id="IPR000719">
    <property type="entry name" value="Prot_kinase_dom"/>
</dbReference>
<sequence>MQLFETSYKAYRCSRNMPLSCDVLVQTAQQIPGAKFCQECGFPTLLAEKSEIRGTRGTYRIVKFVGTRGMGRLYQAIQAGDNQPCVVKEYLLPSRCFNKAETRQRKDAFKRVAGLLPADGKNQDFRLVSPWEAIADEQGERCYLVTKGALETSPTLARHLAESGPMNAAQVRSVLNQVLQSLQFLHSQKFRLPSGQVQPGLAHGHLTLDSLLISRGGAQFFVYVCDLALWEQLFDPPPAVADEPLPEHDLIALGYVAYFLLTGQLVNPATGGYFDPRDPQQWPSVEPRLQEYLYRLMGLDVPFETAEAARAALLKLPGEEQFEAVSAPVEYDKKDKANLTLFALLAFALLAMIAGLLFIFWPQLERWFPKPPQIDTRVASFAEVSGVPEGAFSYAAERDGTWSYLLQGKPADDQRLVDLLTEPRTRVEMRFVPVVSPKIDTESEAVRLVQLIRTDFAITSLTEDLSDELESKPIAIDGLVVYVAFSKKPRNLPNALGGKISLENLQKLYTGKVRNWKELGGPDLPVRLFAPTEPEAVRMFERLVLGNDPQRVATFRSLATVLPTKETQRLVLPEFDNNRSGIIAFSTLVKAFDQCSGYPLALDQGKGEIQPLVQTDPRFDGQPIHPNVNLCAKAFRLDAGAFTQRRYPLGFPLTVVYPRDNSRPTSGLKFAELLTTRQGQQYLEKLGVVPLPLSNK</sequence>
<dbReference type="PANTHER" id="PTHR30570">
    <property type="entry name" value="PERIPLASMIC PHOSPHATE BINDING COMPONENT OF PHOSPHATE ABC TRANSPORTER"/>
    <property type="match status" value="1"/>
</dbReference>
<dbReference type="SUPFAM" id="SSF56112">
    <property type="entry name" value="Protein kinase-like (PK-like)"/>
    <property type="match status" value="1"/>
</dbReference>
<evidence type="ECO:0000313" key="3">
    <source>
        <dbReference type="EMBL" id="UFP95453.1"/>
    </source>
</evidence>
<dbReference type="Gene3D" id="1.10.510.10">
    <property type="entry name" value="Transferase(Phosphotransferase) domain 1"/>
    <property type="match status" value="1"/>
</dbReference>
<dbReference type="Proteomes" id="UP001054846">
    <property type="component" value="Chromosome"/>
</dbReference>
<keyword evidence="3" id="KW-0723">Serine/threonine-protein kinase</keyword>
<dbReference type="Gene3D" id="3.40.190.10">
    <property type="entry name" value="Periplasmic binding protein-like II"/>
    <property type="match status" value="2"/>
</dbReference>
<keyword evidence="1" id="KW-1133">Transmembrane helix</keyword>
<keyword evidence="1" id="KW-0812">Transmembrane</keyword>
<dbReference type="InterPro" id="IPR050811">
    <property type="entry name" value="Phosphate_ABC_transporter"/>
</dbReference>
<feature type="transmembrane region" description="Helical" evidence="1">
    <location>
        <begin position="339"/>
        <end position="361"/>
    </location>
</feature>
<dbReference type="RefSeq" id="WP_230842681.1">
    <property type="nucleotide sequence ID" value="NZ_CP063845.1"/>
</dbReference>
<dbReference type="PANTHER" id="PTHR30570:SF1">
    <property type="entry name" value="PHOSPHATE-BINDING PROTEIN PSTS"/>
    <property type="match status" value="1"/>
</dbReference>
<keyword evidence="4" id="KW-1185">Reference proteome</keyword>
<protein>
    <submittedName>
        <fullName evidence="3">Serine/threonine protein kinase</fullName>
    </submittedName>
</protein>
<dbReference type="PROSITE" id="PS50011">
    <property type="entry name" value="PROTEIN_KINASE_DOM"/>
    <property type="match status" value="1"/>
</dbReference>
<name>A0ABY3PP17_9CYAN</name>
<keyword evidence="3" id="KW-0808">Transferase</keyword>
<gene>
    <name evidence="3" type="ORF">ISF26_04170</name>
</gene>
<evidence type="ECO:0000256" key="1">
    <source>
        <dbReference type="SAM" id="Phobius"/>
    </source>
</evidence>
<dbReference type="InterPro" id="IPR011009">
    <property type="entry name" value="Kinase-like_dom_sf"/>
</dbReference>
<accession>A0ABY3PP17</accession>
<keyword evidence="3" id="KW-0418">Kinase</keyword>
<dbReference type="SUPFAM" id="SSF53850">
    <property type="entry name" value="Periplasmic binding protein-like II"/>
    <property type="match status" value="1"/>
</dbReference>
<keyword evidence="1" id="KW-0472">Membrane</keyword>
<feature type="domain" description="Protein kinase" evidence="2">
    <location>
        <begin position="59"/>
        <end position="425"/>
    </location>
</feature>
<evidence type="ECO:0000313" key="4">
    <source>
        <dbReference type="Proteomes" id="UP001054846"/>
    </source>
</evidence>
<dbReference type="GO" id="GO:0004674">
    <property type="term" value="F:protein serine/threonine kinase activity"/>
    <property type="evidence" value="ECO:0007669"/>
    <property type="project" value="UniProtKB-KW"/>
</dbReference>
<dbReference type="EMBL" id="CP063845">
    <property type="protein sequence ID" value="UFP95453.1"/>
    <property type="molecule type" value="Genomic_DNA"/>
</dbReference>
<reference evidence="3 4" key="1">
    <citation type="journal article" date="2021" name="Genome Biol. Evol.">
        <title>Complete Genome Sequencing of a Novel Gloeobacter Species from a Waterfall Cave in Mexico.</title>
        <authorList>
            <person name="Saw J.H."/>
            <person name="Cardona T."/>
            <person name="Montejano G."/>
        </authorList>
    </citation>
    <scope>NUCLEOTIDE SEQUENCE [LARGE SCALE GENOMIC DNA]</scope>
    <source>
        <strain evidence="3">MG652769</strain>
    </source>
</reference>
<proteinExistence type="predicted"/>
<evidence type="ECO:0000259" key="2">
    <source>
        <dbReference type="PROSITE" id="PS50011"/>
    </source>
</evidence>